<dbReference type="Pfam" id="PF03382">
    <property type="entry name" value="DUF285"/>
    <property type="match status" value="1"/>
</dbReference>
<gene>
    <name evidence="2" type="ORF">SAMN02910406_01810</name>
</gene>
<feature type="signal peptide" evidence="1">
    <location>
        <begin position="1"/>
        <end position="19"/>
    </location>
</feature>
<name>A0A1I1JP78_RUMAL</name>
<dbReference type="NCBIfam" id="TIGR02167">
    <property type="entry name" value="Liste_lipo_26"/>
    <property type="match status" value="7"/>
</dbReference>
<dbReference type="InterPro" id="IPR013783">
    <property type="entry name" value="Ig-like_fold"/>
</dbReference>
<dbReference type="Gene3D" id="3.80.10.10">
    <property type="entry name" value="Ribonuclease Inhibitor"/>
    <property type="match status" value="1"/>
</dbReference>
<dbReference type="SUPFAM" id="SSF52058">
    <property type="entry name" value="L domain-like"/>
    <property type="match status" value="1"/>
</dbReference>
<proteinExistence type="predicted"/>
<accession>A0A1I1JP78</accession>
<evidence type="ECO:0000313" key="3">
    <source>
        <dbReference type="Proteomes" id="UP000182192"/>
    </source>
</evidence>
<evidence type="ECO:0000313" key="2">
    <source>
        <dbReference type="EMBL" id="SFC49762.1"/>
    </source>
</evidence>
<dbReference type="InterPro" id="IPR005046">
    <property type="entry name" value="DUF285"/>
</dbReference>
<dbReference type="EMBL" id="FOKQ01000014">
    <property type="protein sequence ID" value="SFC49762.1"/>
    <property type="molecule type" value="Genomic_DNA"/>
</dbReference>
<dbReference type="RefSeq" id="WP_074961246.1">
    <property type="nucleotide sequence ID" value="NZ_FOKQ01000014.1"/>
</dbReference>
<organism evidence="2 3">
    <name type="scientific">Ruminococcus albus</name>
    <dbReference type="NCBI Taxonomy" id="1264"/>
    <lineage>
        <taxon>Bacteria</taxon>
        <taxon>Bacillati</taxon>
        <taxon>Bacillota</taxon>
        <taxon>Clostridia</taxon>
        <taxon>Eubacteriales</taxon>
        <taxon>Oscillospiraceae</taxon>
        <taxon>Ruminococcus</taxon>
    </lineage>
</organism>
<reference evidence="2 3" key="1">
    <citation type="submission" date="2016-10" db="EMBL/GenBank/DDBJ databases">
        <authorList>
            <person name="de Groot N.N."/>
        </authorList>
    </citation>
    <scope>NUCLEOTIDE SEQUENCE [LARGE SCALE GENOMIC DNA]</scope>
    <source>
        <strain evidence="2 3">AR67</strain>
    </source>
</reference>
<dbReference type="InterPro" id="IPR011889">
    <property type="entry name" value="Liste_lipo_26"/>
</dbReference>
<dbReference type="Proteomes" id="UP000182192">
    <property type="component" value="Unassembled WGS sequence"/>
</dbReference>
<protein>
    <submittedName>
        <fullName evidence="2">Surface protein</fullName>
    </submittedName>
</protein>
<dbReference type="OrthoDB" id="9799897at2"/>
<keyword evidence="1" id="KW-0732">Signal</keyword>
<dbReference type="InterPro" id="IPR032675">
    <property type="entry name" value="LRR_dom_sf"/>
</dbReference>
<sequence length="714" mass="80588">MQMKKILAVVMSLCMTAGAVSNGAPVITQGIIAQADSVDGSCYSFDEATGVLTLRGTVDRDSLIEILKTSRDKVISIVAEEGTVFPENSSELFLGFSYCTSIDLSNADTSNVTDMSNMFERCYKVKTIDVSGFDTSNVTDMSSMFDECLELTSLDLSGFDTSKVTNFKRMFDTCQKLTTLDISGFDTSNVTDMSCMFCGCLELSSLDLSGFDTGKVTDMHLMFIRCTALTELDLSSFDTSNVIDMSSMFFHCSNLIELDLSSFDTSLASDENNRKASVRNMFEGCYTLQFLTLGEKFTEITEKMELQCSYKGWANANDPANLVSGEHEYAVIKNEGKNTYVRRFSYLHYLKYPTNIKVEYSEKYRQVRFTWNKVNRADRYGIAVYLAGKWKVQAQNITDTTYTSPKNLTTGMTYKVAIAARVNGKWDTENAIKNAVTCNIGGNNSYVKPDRELVFGADLYVMDDDITMYLGPDTSYGKVTTIPGKSYLQELGVMNNNDNWVFTLYRGQYGWVQVVNEFGDRQIQIPQYLYPIVAKPVIYLYPENETDVHVEVELTEADLATTYPKYNNGWDVVAKPDGSLVNKADGSHHRYLFWDAVNCRTEFDFSKGFCVAGSDTESFLKEKLRYMGLNEDEMNEFIVYWLPQMEHNKYNLISFQSEKYTDSAKLNITPTPDSMLRVFMTYAPLEDAVDIEPQELSTFERKGFTVVEWGGSEI</sequence>
<evidence type="ECO:0000256" key="1">
    <source>
        <dbReference type="SAM" id="SignalP"/>
    </source>
</evidence>
<feature type="chain" id="PRO_5038530593" evidence="1">
    <location>
        <begin position="20"/>
        <end position="714"/>
    </location>
</feature>
<dbReference type="Gene3D" id="2.60.40.10">
    <property type="entry name" value="Immunoglobulins"/>
    <property type="match status" value="1"/>
</dbReference>
<dbReference type="AlphaFoldDB" id="A0A1I1JP78"/>